<protein>
    <submittedName>
        <fullName evidence="2">Uncharacterized protein</fullName>
    </submittedName>
</protein>
<accession>A0A550BVP2</accession>
<name>A0A550BVP2_9AGAR</name>
<feature type="compositionally biased region" description="Low complexity" evidence="1">
    <location>
        <begin position="19"/>
        <end position="36"/>
    </location>
</feature>
<feature type="region of interest" description="Disordered" evidence="1">
    <location>
        <begin position="18"/>
        <end position="45"/>
    </location>
</feature>
<comment type="caution">
    <text evidence="2">The sequence shown here is derived from an EMBL/GenBank/DDBJ whole genome shotgun (WGS) entry which is preliminary data.</text>
</comment>
<proteinExistence type="predicted"/>
<organism evidence="2 3">
    <name type="scientific">Schizophyllum amplum</name>
    <dbReference type="NCBI Taxonomy" id="97359"/>
    <lineage>
        <taxon>Eukaryota</taxon>
        <taxon>Fungi</taxon>
        <taxon>Dikarya</taxon>
        <taxon>Basidiomycota</taxon>
        <taxon>Agaricomycotina</taxon>
        <taxon>Agaricomycetes</taxon>
        <taxon>Agaricomycetidae</taxon>
        <taxon>Agaricales</taxon>
        <taxon>Schizophyllaceae</taxon>
        <taxon>Schizophyllum</taxon>
    </lineage>
</organism>
<keyword evidence="3" id="KW-1185">Reference proteome</keyword>
<reference evidence="2 3" key="1">
    <citation type="journal article" date="2019" name="New Phytol.">
        <title>Comparative genomics reveals unique wood-decay strategies and fruiting body development in the Schizophyllaceae.</title>
        <authorList>
            <person name="Almasi E."/>
            <person name="Sahu N."/>
            <person name="Krizsan K."/>
            <person name="Balint B."/>
            <person name="Kovacs G.M."/>
            <person name="Kiss B."/>
            <person name="Cseklye J."/>
            <person name="Drula E."/>
            <person name="Henrissat B."/>
            <person name="Nagy I."/>
            <person name="Chovatia M."/>
            <person name="Adam C."/>
            <person name="LaButti K."/>
            <person name="Lipzen A."/>
            <person name="Riley R."/>
            <person name="Grigoriev I.V."/>
            <person name="Nagy L.G."/>
        </authorList>
    </citation>
    <scope>NUCLEOTIDE SEQUENCE [LARGE SCALE GENOMIC DNA]</scope>
    <source>
        <strain evidence="2 3">NL-1724</strain>
    </source>
</reference>
<sequence length="124" mass="13562">MTTRISVLRSSPLASLILTPRARTSSPRARTSPPRAQTSAPCSRISAPRTIQTQTSPVLSSRQHARPRYLRLCNAPGGSARPGGCRTSSRIHSAAHSQWPHLHGKDRRCGEGCWGRNERPSKDC</sequence>
<dbReference type="Proteomes" id="UP000320762">
    <property type="component" value="Unassembled WGS sequence"/>
</dbReference>
<dbReference type="AlphaFoldDB" id="A0A550BVP2"/>
<evidence type="ECO:0000313" key="3">
    <source>
        <dbReference type="Proteomes" id="UP000320762"/>
    </source>
</evidence>
<evidence type="ECO:0000313" key="2">
    <source>
        <dbReference type="EMBL" id="TRM56597.1"/>
    </source>
</evidence>
<gene>
    <name evidence="2" type="ORF">BD626DRAFT_518924</name>
</gene>
<evidence type="ECO:0000256" key="1">
    <source>
        <dbReference type="SAM" id="MobiDB-lite"/>
    </source>
</evidence>
<dbReference type="EMBL" id="VDMD01000065">
    <property type="protein sequence ID" value="TRM56597.1"/>
    <property type="molecule type" value="Genomic_DNA"/>
</dbReference>